<name>A0ACB8A0Y9_9AGAM</name>
<dbReference type="EMBL" id="MU267975">
    <property type="protein sequence ID" value="KAH7906791.1"/>
    <property type="molecule type" value="Genomic_DNA"/>
</dbReference>
<gene>
    <name evidence="1" type="ORF">BJ138DRAFT_1161779</name>
</gene>
<protein>
    <submittedName>
        <fullName evidence="1">Major facilitator superfamily domain-containing protein</fullName>
    </submittedName>
</protein>
<reference evidence="1" key="1">
    <citation type="journal article" date="2021" name="New Phytol.">
        <title>Evolutionary innovations through gain and loss of genes in the ectomycorrhizal Boletales.</title>
        <authorList>
            <person name="Wu G."/>
            <person name="Miyauchi S."/>
            <person name="Morin E."/>
            <person name="Kuo A."/>
            <person name="Drula E."/>
            <person name="Varga T."/>
            <person name="Kohler A."/>
            <person name="Feng B."/>
            <person name="Cao Y."/>
            <person name="Lipzen A."/>
            <person name="Daum C."/>
            <person name="Hundley H."/>
            <person name="Pangilinan J."/>
            <person name="Johnson J."/>
            <person name="Barry K."/>
            <person name="LaButti K."/>
            <person name="Ng V."/>
            <person name="Ahrendt S."/>
            <person name="Min B."/>
            <person name="Choi I.G."/>
            <person name="Park H."/>
            <person name="Plett J.M."/>
            <person name="Magnuson J."/>
            <person name="Spatafora J.W."/>
            <person name="Nagy L.G."/>
            <person name="Henrissat B."/>
            <person name="Grigoriev I.V."/>
            <person name="Yang Z.L."/>
            <person name="Xu J."/>
            <person name="Martin F.M."/>
        </authorList>
    </citation>
    <scope>NUCLEOTIDE SEQUENCE</scope>
    <source>
        <strain evidence="1">ATCC 28755</strain>
    </source>
</reference>
<evidence type="ECO:0000313" key="2">
    <source>
        <dbReference type="Proteomes" id="UP000790377"/>
    </source>
</evidence>
<evidence type="ECO:0000313" key="1">
    <source>
        <dbReference type="EMBL" id="KAH7906791.1"/>
    </source>
</evidence>
<sequence length="374" mass="40324">MLFFDLALAPLSGYLFDKGYFRSVLATGSSIFVFCFFMLSLSGPHQYYEIFLSQGLGMGIGAGLIFLPLSAAVAQHFQRRKALAMGLLSSSSSLGAIVFSIAFNYLLNGTLTFGWAIRIIAFVVLGCQVLGHTLISLPQATSPDSTRDQDRVLEKGNTPVAVEPEQNTTKPFSGSDSTKKPVQPPVSFWDGAYVTVLLMGFIISLGTWFPSFYVELFAEQHGISSQLSFFAIAIMNVSNIFGRILPNWLSDRWGALEVYIPCTFLCGAIGFAMLGCTSAYGLVLFTLFYGFFFGTSISLYLPVISSISPNGADIGKRMGVALFPVGVASLIGTPIGGAILGRGYVWWKGVTFSSVSILASGCLLIALKLAHRSR</sequence>
<proteinExistence type="predicted"/>
<accession>A0ACB8A0Y9</accession>
<keyword evidence="2" id="KW-1185">Reference proteome</keyword>
<organism evidence="1 2">
    <name type="scientific">Hygrophoropsis aurantiaca</name>
    <dbReference type="NCBI Taxonomy" id="72124"/>
    <lineage>
        <taxon>Eukaryota</taxon>
        <taxon>Fungi</taxon>
        <taxon>Dikarya</taxon>
        <taxon>Basidiomycota</taxon>
        <taxon>Agaricomycotina</taxon>
        <taxon>Agaricomycetes</taxon>
        <taxon>Agaricomycetidae</taxon>
        <taxon>Boletales</taxon>
        <taxon>Coniophorineae</taxon>
        <taxon>Hygrophoropsidaceae</taxon>
        <taxon>Hygrophoropsis</taxon>
    </lineage>
</organism>
<comment type="caution">
    <text evidence="1">The sequence shown here is derived from an EMBL/GenBank/DDBJ whole genome shotgun (WGS) entry which is preliminary data.</text>
</comment>
<dbReference type="Proteomes" id="UP000790377">
    <property type="component" value="Unassembled WGS sequence"/>
</dbReference>